<feature type="transmembrane region" description="Helical" evidence="1">
    <location>
        <begin position="121"/>
        <end position="139"/>
    </location>
</feature>
<reference evidence="3 4" key="1">
    <citation type="submission" date="2024-01" db="EMBL/GenBank/DDBJ databases">
        <title>A draft genome for the cacao thread blight pathogen Marasmiellus scandens.</title>
        <authorList>
            <person name="Baruah I.K."/>
            <person name="Leung J."/>
            <person name="Bukari Y."/>
            <person name="Amoako-Attah I."/>
            <person name="Meinhardt L.W."/>
            <person name="Bailey B.A."/>
            <person name="Cohen S.P."/>
        </authorList>
    </citation>
    <scope>NUCLEOTIDE SEQUENCE [LARGE SCALE GENOMIC DNA]</scope>
    <source>
        <strain evidence="3 4">GH-19</strain>
    </source>
</reference>
<name>A0ABR1J457_9AGAR</name>
<evidence type="ECO:0000256" key="1">
    <source>
        <dbReference type="SAM" id="Phobius"/>
    </source>
</evidence>
<protein>
    <recommendedName>
        <fullName evidence="5">Secreted protein</fullName>
    </recommendedName>
</protein>
<proteinExistence type="predicted"/>
<comment type="caution">
    <text evidence="3">The sequence shown here is derived from an EMBL/GenBank/DDBJ whole genome shotgun (WGS) entry which is preliminary data.</text>
</comment>
<sequence length="218" mass="21813">MRVLGLFSTLALAAVVSCAPLASPEASQIESRTLPTGCTPLPAIIGSVSGQVTPYINELKSLPASACTVANIRPIVEDIKGCLNSAIGQVKNLNGLDASAVLSTDNGVMSIPDLCKLITTLYSLIFGCLSAVLGIAASGDYNGVLSLFAEIGSLCGTLLQLCCGVVGGLAVVIYPMLSGVLSVAGKLGITNSFSFLGSLTGVVGSVTGNLGAGIGLSY</sequence>
<feature type="transmembrane region" description="Helical" evidence="1">
    <location>
        <begin position="193"/>
        <end position="216"/>
    </location>
</feature>
<keyword evidence="1" id="KW-0812">Transmembrane</keyword>
<keyword evidence="1" id="KW-1133">Transmembrane helix</keyword>
<keyword evidence="4" id="KW-1185">Reference proteome</keyword>
<feature type="chain" id="PRO_5045162354" description="Secreted protein" evidence="2">
    <location>
        <begin position="19"/>
        <end position="218"/>
    </location>
</feature>
<evidence type="ECO:0000313" key="3">
    <source>
        <dbReference type="EMBL" id="KAK7449613.1"/>
    </source>
</evidence>
<evidence type="ECO:0000256" key="2">
    <source>
        <dbReference type="SAM" id="SignalP"/>
    </source>
</evidence>
<gene>
    <name evidence="3" type="ORF">VKT23_013089</name>
</gene>
<keyword evidence="1" id="KW-0472">Membrane</keyword>
<dbReference type="PROSITE" id="PS51257">
    <property type="entry name" value="PROKAR_LIPOPROTEIN"/>
    <property type="match status" value="1"/>
</dbReference>
<feature type="transmembrane region" description="Helical" evidence="1">
    <location>
        <begin position="151"/>
        <end position="173"/>
    </location>
</feature>
<accession>A0ABR1J457</accession>
<evidence type="ECO:0000313" key="4">
    <source>
        <dbReference type="Proteomes" id="UP001498398"/>
    </source>
</evidence>
<keyword evidence="2" id="KW-0732">Signal</keyword>
<evidence type="ECO:0008006" key="5">
    <source>
        <dbReference type="Google" id="ProtNLM"/>
    </source>
</evidence>
<dbReference type="Proteomes" id="UP001498398">
    <property type="component" value="Unassembled WGS sequence"/>
</dbReference>
<organism evidence="3 4">
    <name type="scientific">Marasmiellus scandens</name>
    <dbReference type="NCBI Taxonomy" id="2682957"/>
    <lineage>
        <taxon>Eukaryota</taxon>
        <taxon>Fungi</taxon>
        <taxon>Dikarya</taxon>
        <taxon>Basidiomycota</taxon>
        <taxon>Agaricomycotina</taxon>
        <taxon>Agaricomycetes</taxon>
        <taxon>Agaricomycetidae</taxon>
        <taxon>Agaricales</taxon>
        <taxon>Marasmiineae</taxon>
        <taxon>Omphalotaceae</taxon>
        <taxon>Marasmiellus</taxon>
    </lineage>
</organism>
<feature type="signal peptide" evidence="2">
    <location>
        <begin position="1"/>
        <end position="18"/>
    </location>
</feature>
<dbReference type="EMBL" id="JBANRG010000035">
    <property type="protein sequence ID" value="KAK7449613.1"/>
    <property type="molecule type" value="Genomic_DNA"/>
</dbReference>